<keyword evidence="4" id="KW-1185">Reference proteome</keyword>
<keyword evidence="2" id="KW-0472">Membrane</keyword>
<feature type="region of interest" description="Disordered" evidence="1">
    <location>
        <begin position="216"/>
        <end position="252"/>
    </location>
</feature>
<dbReference type="OrthoDB" id="5215637at2759"/>
<organism evidence="3 4">
    <name type="scientific">Carpinus fangiana</name>
    <dbReference type="NCBI Taxonomy" id="176857"/>
    <lineage>
        <taxon>Eukaryota</taxon>
        <taxon>Viridiplantae</taxon>
        <taxon>Streptophyta</taxon>
        <taxon>Embryophyta</taxon>
        <taxon>Tracheophyta</taxon>
        <taxon>Spermatophyta</taxon>
        <taxon>Magnoliopsida</taxon>
        <taxon>eudicotyledons</taxon>
        <taxon>Gunneridae</taxon>
        <taxon>Pentapetalae</taxon>
        <taxon>rosids</taxon>
        <taxon>fabids</taxon>
        <taxon>Fagales</taxon>
        <taxon>Betulaceae</taxon>
        <taxon>Carpinus</taxon>
    </lineage>
</organism>
<evidence type="ECO:0000256" key="1">
    <source>
        <dbReference type="SAM" id="MobiDB-lite"/>
    </source>
</evidence>
<protein>
    <submittedName>
        <fullName evidence="3">Uncharacterized protein</fullName>
    </submittedName>
</protein>
<accession>A0A5N6L1G9</accession>
<dbReference type="AlphaFoldDB" id="A0A5N6L1G9"/>
<comment type="caution">
    <text evidence="3">The sequence shown here is derived from an EMBL/GenBank/DDBJ whole genome shotgun (WGS) entry which is preliminary data.</text>
</comment>
<reference evidence="3 4" key="1">
    <citation type="submission" date="2019-06" db="EMBL/GenBank/DDBJ databases">
        <title>A chromosomal-level reference genome of Carpinus fangiana (Coryloideae, Betulaceae).</title>
        <authorList>
            <person name="Yang X."/>
            <person name="Wang Z."/>
            <person name="Zhang L."/>
            <person name="Hao G."/>
            <person name="Liu J."/>
            <person name="Yang Y."/>
        </authorList>
    </citation>
    <scope>NUCLEOTIDE SEQUENCE [LARGE SCALE GENOMIC DNA]</scope>
    <source>
        <strain evidence="3">Cfa_2016G</strain>
        <tissue evidence="3">Leaf</tissue>
    </source>
</reference>
<name>A0A5N6L1G9_9ROSI</name>
<evidence type="ECO:0000313" key="4">
    <source>
        <dbReference type="Proteomes" id="UP000327013"/>
    </source>
</evidence>
<evidence type="ECO:0000313" key="3">
    <source>
        <dbReference type="EMBL" id="KAB8527801.1"/>
    </source>
</evidence>
<feature type="compositionally biased region" description="Polar residues" evidence="1">
    <location>
        <begin position="220"/>
        <end position="239"/>
    </location>
</feature>
<keyword evidence="2" id="KW-1133">Transmembrane helix</keyword>
<keyword evidence="2" id="KW-0812">Transmembrane</keyword>
<gene>
    <name evidence="3" type="ORF">FH972_025452</name>
</gene>
<feature type="transmembrane region" description="Helical" evidence="2">
    <location>
        <begin position="163"/>
        <end position="185"/>
    </location>
</feature>
<proteinExistence type="predicted"/>
<dbReference type="EMBL" id="VIBQ01000056">
    <property type="protein sequence ID" value="KAB8527801.1"/>
    <property type="molecule type" value="Genomic_DNA"/>
</dbReference>
<dbReference type="Proteomes" id="UP000327013">
    <property type="component" value="Unassembled WGS sequence"/>
</dbReference>
<sequence length="252" mass="26446">MSCYYPNGAVALNHTACDSSVANSHCCAWTDACLTNSYCLAASGNMTNTLKRGSCTDSSWSDPACPVQCSDVSTETTVILNMASANHGSGIGTWCCNDFDQENNTCQDPTHNVKSPWGLANGRLIYDRKSGAIEPVTSPAPSSNTTCTSGPQAGQLTSSTREAAIGAAIGIPLALAVVVLSILYFRATQASKRLQLRIDAIESHPAPVYQAPYTAEKSGTHTTNQPLEMSGNSESTLLSGTPVAELSSKRES</sequence>
<evidence type="ECO:0000256" key="2">
    <source>
        <dbReference type="SAM" id="Phobius"/>
    </source>
</evidence>